<dbReference type="InterPro" id="IPR019080">
    <property type="entry name" value="YqaJ_viral_recombinase"/>
</dbReference>
<dbReference type="PANTHER" id="PTHR46609">
    <property type="entry name" value="EXONUCLEASE, PHAGE-TYPE/RECB, C-TERMINAL DOMAIN-CONTAINING PROTEIN"/>
    <property type="match status" value="1"/>
</dbReference>
<dbReference type="PANTHER" id="PTHR46609:SF6">
    <property type="entry name" value="EXONUCLEASE, PHAGE-TYPE_RECB, C-TERMINAL DOMAIN-CONTAINING PROTEIN-RELATED"/>
    <property type="match status" value="1"/>
</dbReference>
<dbReference type="Proteomes" id="UP000186631">
    <property type="component" value="Unassembled WGS sequence"/>
</dbReference>
<protein>
    <submittedName>
        <fullName evidence="2">Endonuclease</fullName>
    </submittedName>
</protein>
<dbReference type="RefSeq" id="WP_007565082.1">
    <property type="nucleotide sequence ID" value="NZ_CAXSSN010000033.1"/>
</dbReference>
<dbReference type="InterPro" id="IPR011604">
    <property type="entry name" value="PDDEXK-like_dom_sf"/>
</dbReference>
<organism evidence="2 3">
    <name type="scientific">Phocaeicola vulgatus</name>
    <name type="common">Bacteroides vulgatus</name>
    <dbReference type="NCBI Taxonomy" id="821"/>
    <lineage>
        <taxon>Bacteria</taxon>
        <taxon>Pseudomonadati</taxon>
        <taxon>Bacteroidota</taxon>
        <taxon>Bacteroidia</taxon>
        <taxon>Bacteroidales</taxon>
        <taxon>Bacteroidaceae</taxon>
        <taxon>Phocaeicola</taxon>
    </lineage>
</organism>
<proteinExistence type="predicted"/>
<name>A0A1Q6IT05_PHOVU</name>
<evidence type="ECO:0000313" key="3">
    <source>
        <dbReference type="Proteomes" id="UP000186631"/>
    </source>
</evidence>
<dbReference type="EMBL" id="MNQV01000234">
    <property type="protein sequence ID" value="OKZ43776.1"/>
    <property type="molecule type" value="Genomic_DNA"/>
</dbReference>
<dbReference type="InterPro" id="IPR011335">
    <property type="entry name" value="Restrct_endonuc-II-like"/>
</dbReference>
<keyword evidence="2" id="KW-0255">Endonuclease</keyword>
<sequence length="313" mass="36228">MSYTIIRPKDRNEWLEHRKSGIGSSEVATILGLNPWETPYQLWRRKVGLDEPKTETFAMKAGHYLEDAVAQFWHDDTGREIIKSSAGDWLIRNNERPYLQVSPDRTYWLAGEKKNASNKGVLECKTTQMKISSDDLPKHWFCQVQYQLGVAELKEGSLAWLCSGREFGYKDLSFVPDFYAWIVEEVEKFWRDNIQGKKEPEATSVQDILLKFNRHTDGKIVEVNDAIFSDYQKLKEVKKEMDKLDEIKTELEERIKLGFGDAEAISYGGQTLATWKAPKPSMKFDDKAFKAAHPEMVSEFSREVQGARRFLLK</sequence>
<dbReference type="GO" id="GO:0004519">
    <property type="term" value="F:endonuclease activity"/>
    <property type="evidence" value="ECO:0007669"/>
    <property type="project" value="UniProtKB-KW"/>
</dbReference>
<dbReference type="SUPFAM" id="SSF52980">
    <property type="entry name" value="Restriction endonuclease-like"/>
    <property type="match status" value="1"/>
</dbReference>
<dbReference type="Pfam" id="PF09588">
    <property type="entry name" value="YqaJ"/>
    <property type="match status" value="1"/>
</dbReference>
<comment type="caution">
    <text evidence="2">The sequence shown here is derived from an EMBL/GenBank/DDBJ whole genome shotgun (WGS) entry which is preliminary data.</text>
</comment>
<dbReference type="Gene3D" id="3.90.320.10">
    <property type="match status" value="1"/>
</dbReference>
<dbReference type="AlphaFoldDB" id="A0A1Q6IT05"/>
<evidence type="ECO:0000313" key="2">
    <source>
        <dbReference type="EMBL" id="OKZ43776.1"/>
    </source>
</evidence>
<feature type="domain" description="YqaJ viral recombinase" evidence="1">
    <location>
        <begin position="13"/>
        <end position="153"/>
    </location>
</feature>
<keyword evidence="2" id="KW-0540">Nuclease</keyword>
<dbReference type="GeneID" id="93097841"/>
<dbReference type="InterPro" id="IPR017482">
    <property type="entry name" value="Lambda-type_endonuclease"/>
</dbReference>
<keyword evidence="2" id="KW-0378">Hydrolase</keyword>
<dbReference type="InterPro" id="IPR051703">
    <property type="entry name" value="NF-kappa-B_Signaling_Reg"/>
</dbReference>
<dbReference type="NCBIfam" id="TIGR03033">
    <property type="entry name" value="phage_rel_nuc"/>
    <property type="match status" value="1"/>
</dbReference>
<gene>
    <name evidence="2" type="ORF">BHV80_16795</name>
</gene>
<evidence type="ECO:0000259" key="1">
    <source>
        <dbReference type="Pfam" id="PF09588"/>
    </source>
</evidence>
<reference evidence="2 3" key="1">
    <citation type="journal article" date="2016" name="Nat. Biotechnol.">
        <title>Measurement of bacterial replication rates in microbial communities.</title>
        <authorList>
            <person name="Brown C.T."/>
            <person name="Olm M.R."/>
            <person name="Thomas B.C."/>
            <person name="Banfield J.F."/>
        </authorList>
    </citation>
    <scope>NUCLEOTIDE SEQUENCE [LARGE SCALE GENOMIC DNA]</scope>
    <source>
        <strain evidence="2">42_262</strain>
    </source>
</reference>
<accession>A0A1Q6IT05</accession>